<evidence type="ECO:0000313" key="2">
    <source>
        <dbReference type="EMBL" id="ABC63737.1"/>
    </source>
</evidence>
<feature type="region of interest" description="Disordered" evidence="1">
    <location>
        <begin position="298"/>
        <end position="339"/>
    </location>
</feature>
<feature type="compositionally biased region" description="Acidic residues" evidence="1">
    <location>
        <begin position="298"/>
        <end position="310"/>
    </location>
</feature>
<accession>Q2N9A4</accession>
<dbReference type="STRING" id="314225.ELI_08225"/>
<dbReference type="KEGG" id="eli:ELI_08225"/>
<keyword evidence="3" id="KW-1185">Reference proteome</keyword>
<name>Q2N9A4_ERYLH</name>
<dbReference type="EMBL" id="CP000157">
    <property type="protein sequence ID" value="ABC63737.1"/>
    <property type="molecule type" value="Genomic_DNA"/>
</dbReference>
<evidence type="ECO:0000313" key="3">
    <source>
        <dbReference type="Proteomes" id="UP000008808"/>
    </source>
</evidence>
<dbReference type="eggNOG" id="COG1475">
    <property type="taxonomic scope" value="Bacteria"/>
</dbReference>
<reference evidence="3" key="1">
    <citation type="journal article" date="2009" name="J. Bacteriol.">
        <title>Complete genome sequence of Erythrobacter litoralis HTCC2594.</title>
        <authorList>
            <person name="Oh H.M."/>
            <person name="Giovannoni S.J."/>
            <person name="Ferriera S."/>
            <person name="Johnson J."/>
            <person name="Cho J.C."/>
        </authorList>
    </citation>
    <scope>NUCLEOTIDE SEQUENCE [LARGE SCALE GENOMIC DNA]</scope>
    <source>
        <strain evidence="3">HTCC2594</strain>
    </source>
</reference>
<feature type="compositionally biased region" description="Pro residues" evidence="1">
    <location>
        <begin position="313"/>
        <end position="329"/>
    </location>
</feature>
<evidence type="ECO:0008006" key="4">
    <source>
        <dbReference type="Google" id="ProtNLM"/>
    </source>
</evidence>
<dbReference type="Proteomes" id="UP000008808">
    <property type="component" value="Chromosome"/>
</dbReference>
<dbReference type="HOGENOM" id="CLU_582334_0_0_5"/>
<evidence type="ECO:0000256" key="1">
    <source>
        <dbReference type="SAM" id="MobiDB-lite"/>
    </source>
</evidence>
<organism evidence="2 3">
    <name type="scientific">Erythrobacter litoralis (strain HTCC2594)</name>
    <dbReference type="NCBI Taxonomy" id="314225"/>
    <lineage>
        <taxon>Bacteria</taxon>
        <taxon>Pseudomonadati</taxon>
        <taxon>Pseudomonadota</taxon>
        <taxon>Alphaproteobacteria</taxon>
        <taxon>Sphingomonadales</taxon>
        <taxon>Erythrobacteraceae</taxon>
        <taxon>Erythrobacter/Porphyrobacter group</taxon>
        <taxon>Erythrobacter</taxon>
    </lineage>
</organism>
<sequence>MPEETRKRASVERAISGEWGVGQGRVDVSAEGIKKQREGVAMPSEVFQIPVNRIHLYEANPRHGEITDPEEIIEYLLEDEQVYELAKSIAQHKTNPLELLGVVEITEEGSSEPAYEVWEGNRRVCAVMLLNDPDLAPPKWRKRFRRLSDEVDPIDNIEGRSFDDHEELRFWMRNIHNGMQDGRGRKDWGPDEQHRDNPTRKNAIAFELLEMAETQGLISRSERKGKLTTLQRFVEKPTMREVLGVDDSDPENVTFRRSDADMAALLQVIVDDLLSGEINSRSNDSDIAKYAATIEEEADVGPLAEEDDATNPEPTPSPPPSPSPPPPRPRTSNKIKRSNDLVRVLDKLDAQKLIGLYSSLTKVSANTNTQIIAVGAWAFIESSAKLCGANKDTSFPSFFTRGKNGRMATYGIDHNEAGVIHEALTRLSSGGNTTKHHAKSGSFDHRQIISDMEVITPMLVLALQAQLED</sequence>
<dbReference type="AlphaFoldDB" id="Q2N9A4"/>
<gene>
    <name evidence="2" type="ordered locus">ELI_08225</name>
</gene>
<protein>
    <recommendedName>
        <fullName evidence="4">ParB/Sulfiredoxin domain-containing protein</fullName>
    </recommendedName>
</protein>
<proteinExistence type="predicted"/>